<evidence type="ECO:0008006" key="6">
    <source>
        <dbReference type="Google" id="ProtNLM"/>
    </source>
</evidence>
<dbReference type="Proteomes" id="UP000658382">
    <property type="component" value="Unassembled WGS sequence"/>
</dbReference>
<evidence type="ECO:0000313" key="5">
    <source>
        <dbReference type="Proteomes" id="UP000658382"/>
    </source>
</evidence>
<feature type="signal peptide" evidence="1">
    <location>
        <begin position="1"/>
        <end position="27"/>
    </location>
</feature>
<dbReference type="EMBL" id="BMNQ01000005">
    <property type="protein sequence ID" value="GGJ87574.1"/>
    <property type="molecule type" value="Genomic_DNA"/>
</dbReference>
<keyword evidence="5" id="KW-1185">Reference proteome</keyword>
<reference evidence="4" key="1">
    <citation type="journal article" date="2014" name="Int. J. Syst. Evol. Microbiol.">
        <title>Complete genome sequence of Corynebacterium casei LMG S-19264T (=DSM 44701T), isolated from a smear-ripened cheese.</title>
        <authorList>
            <consortium name="US DOE Joint Genome Institute (JGI-PGF)"/>
            <person name="Walter F."/>
            <person name="Albersmeier A."/>
            <person name="Kalinowski J."/>
            <person name="Ruckert C."/>
        </authorList>
    </citation>
    <scope>NUCLEOTIDE SEQUENCE</scope>
    <source>
        <strain evidence="4">JCM 12580</strain>
    </source>
</reference>
<accession>A0A917PQU1</accession>
<dbReference type="Gene3D" id="3.90.1150.140">
    <property type="match status" value="1"/>
</dbReference>
<protein>
    <recommendedName>
        <fullName evidence="6">DUF1343 domain-containing protein</fullName>
    </recommendedName>
</protein>
<dbReference type="PANTHER" id="PTHR42915">
    <property type="entry name" value="HYPOTHETICAL 460 KDA PROTEIN IN FEUA-SIGW INTERGENIC REGION [PRECURSOR]"/>
    <property type="match status" value="1"/>
</dbReference>
<sequence>MKRLKLTMMTILIFVIALTFSQISSNANDNQNKKNSDGNQKVSPGIEVLLNKKMNWLKNKRVGLITNPTGVTSNLTSSIDVLYNNPKVNLTALYGPEHGIRGNREAGEYVESYIDEKTGLPVYSLYGPTWKPTEEMLDDVDVLLFDIQDIGSNVYTYIYTLGFAMEAAAEYDKELIVLDRPNPIGGTKVEGPVRSEDAVSFMGRFMLPVRHGMTVGELAVMWNHEYSMGVDLKVAPMKGWKRTMHYEDTGLPWVMTSPNIPTRNTAYLYAGTELLDDTTLTTGLGTTKPFELVGAPWIDGAALVDEMNNRDIAGVSFRSAYFTPMFGKYSGELVGGVQVHMNDPSQINLVSLGLNLVDAMRDQNPEKFDMTSSYANLIGDTEVPDLIKDDKPVDKIIGSWQKDLDAWVEDVRNQYLMYPPYPSGSSPHKPEGILGILPLDLTAAPGQNIDLTVNGFNKHGEKLDIDPASIEWEVSDDIGYVENGTFYAEKEGQGRITATYEGYQASREVEISATHVENIRHAVHPNYTRVVFDLNKTIDHYDLTEHDSKIRLELPYGEISGELNRNGDTIGVSNSSVLSSIEYSQEEKMFVAIFNLKKEKIQLETPEFSSRLVIDIKHN</sequence>
<dbReference type="InterPro" id="IPR008302">
    <property type="entry name" value="NamZ"/>
</dbReference>
<comment type="caution">
    <text evidence="4">The sequence shown here is derived from an EMBL/GenBank/DDBJ whole genome shotgun (WGS) entry which is preliminary data.</text>
</comment>
<dbReference type="Pfam" id="PF20732">
    <property type="entry name" value="NamZ_C"/>
    <property type="match status" value="1"/>
</dbReference>
<feature type="domain" description="Peptidoglycan beta-N-acetylmuramidase NamZ N-terminal" evidence="2">
    <location>
        <begin position="62"/>
        <end position="263"/>
    </location>
</feature>
<evidence type="ECO:0000259" key="3">
    <source>
        <dbReference type="Pfam" id="PF20732"/>
    </source>
</evidence>
<evidence type="ECO:0000259" key="2">
    <source>
        <dbReference type="Pfam" id="PF07075"/>
    </source>
</evidence>
<dbReference type="Pfam" id="PF07075">
    <property type="entry name" value="NamZ_N"/>
    <property type="match status" value="1"/>
</dbReference>
<organism evidence="4 5">
    <name type="scientific">Lentibacillus kapialis</name>
    <dbReference type="NCBI Taxonomy" id="340214"/>
    <lineage>
        <taxon>Bacteria</taxon>
        <taxon>Bacillati</taxon>
        <taxon>Bacillota</taxon>
        <taxon>Bacilli</taxon>
        <taxon>Bacillales</taxon>
        <taxon>Bacillaceae</taxon>
        <taxon>Lentibacillus</taxon>
    </lineage>
</organism>
<keyword evidence="1" id="KW-0732">Signal</keyword>
<dbReference type="AlphaFoldDB" id="A0A917PQU1"/>
<evidence type="ECO:0000256" key="1">
    <source>
        <dbReference type="SAM" id="SignalP"/>
    </source>
</evidence>
<proteinExistence type="predicted"/>
<dbReference type="PANTHER" id="PTHR42915:SF1">
    <property type="entry name" value="PEPTIDOGLYCAN BETA-N-ACETYLMURAMIDASE NAMZ"/>
    <property type="match status" value="1"/>
</dbReference>
<dbReference type="InterPro" id="IPR048503">
    <property type="entry name" value="NamZ_C"/>
</dbReference>
<dbReference type="RefSeq" id="WP_229671664.1">
    <property type="nucleotide sequence ID" value="NZ_BMNQ01000005.1"/>
</dbReference>
<dbReference type="GO" id="GO:0033922">
    <property type="term" value="F:peptidoglycan beta-N-acetylmuramidase activity"/>
    <property type="evidence" value="ECO:0007669"/>
    <property type="project" value="InterPro"/>
</dbReference>
<dbReference type="Gene3D" id="2.60.40.1080">
    <property type="match status" value="1"/>
</dbReference>
<evidence type="ECO:0000313" key="4">
    <source>
        <dbReference type="EMBL" id="GGJ87574.1"/>
    </source>
</evidence>
<feature type="chain" id="PRO_5037506180" description="DUF1343 domain-containing protein" evidence="1">
    <location>
        <begin position="28"/>
        <end position="619"/>
    </location>
</feature>
<gene>
    <name evidence="4" type="ORF">GCM10007063_07540</name>
</gene>
<name>A0A917PQU1_9BACI</name>
<feature type="domain" description="Peptidoglycan beta-N-acetylmuramidase NamZ C-terminal" evidence="3">
    <location>
        <begin position="267"/>
        <end position="418"/>
    </location>
</feature>
<dbReference type="InterPro" id="IPR048502">
    <property type="entry name" value="NamZ_N"/>
</dbReference>
<reference evidence="4" key="2">
    <citation type="submission" date="2020-09" db="EMBL/GenBank/DDBJ databases">
        <authorList>
            <person name="Sun Q."/>
            <person name="Ohkuma M."/>
        </authorList>
    </citation>
    <scope>NUCLEOTIDE SEQUENCE</scope>
    <source>
        <strain evidence="4">JCM 12580</strain>
    </source>
</reference>
<dbReference type="Gene3D" id="3.40.50.12170">
    <property type="entry name" value="Uncharacterised protein PF07075, DUF1343"/>
    <property type="match status" value="1"/>
</dbReference>